<dbReference type="FunFam" id="2.60.40.10:FF:000049">
    <property type="entry name" value="Leukocyte immunoglobulin-like receptor subfamily B member 1"/>
    <property type="match status" value="1"/>
</dbReference>
<protein>
    <recommendedName>
        <fullName evidence="6">Ig-like domain-containing protein</fullName>
    </recommendedName>
</protein>
<keyword evidence="5" id="KW-0812">Transmembrane</keyword>
<dbReference type="PROSITE" id="PS50835">
    <property type="entry name" value="IG_LIKE"/>
    <property type="match status" value="1"/>
</dbReference>
<dbReference type="GeneTree" id="ENSGT01100000263478"/>
<keyword evidence="1" id="KW-0732">Signal</keyword>
<feature type="domain" description="Ig-like" evidence="6">
    <location>
        <begin position="153"/>
        <end position="233"/>
    </location>
</feature>
<dbReference type="PANTHER" id="PTHR11738:SF186">
    <property type="entry name" value="OSTEOCLAST-ASSOCIATED IMMUNOGLOBULIN-LIKE RECEPTOR"/>
    <property type="match status" value="1"/>
</dbReference>
<dbReference type="SUPFAM" id="SSF48726">
    <property type="entry name" value="Immunoglobulin"/>
    <property type="match status" value="1"/>
</dbReference>
<feature type="compositionally biased region" description="Low complexity" evidence="4">
    <location>
        <begin position="73"/>
        <end position="82"/>
    </location>
</feature>
<sequence>MERREKGRFSLRSALRVDKDAPPTAPLSVGVGGALRAAPRVAFQRCVRSAAPFSPQSPPNAFEKRPPKFTKPFASSSRFFSVRGGGVSRSASERRRKRNPKRSASKPSNDGKITKKQNFVLHPPKKTTAGLFRIRPEHSGWWLVTVSWAQQLPQPFLSLHPSQGVSLGDTVTLRCHLPRMDAWVQLWHNGTLRFKKEKDKEQDAAEFSFAVTNLEDAGTYQCRYQVSEPLRTSKKSDPVELVLTEPTGAKRWSYVNLLVVVVKVCSALLALSSGLYFYFNGCSLWKRRNESAGVSPEMPESVQFQGFPTNSEDLTYAEMPAAIPCPQPPTYPTAPQSPVIYTTVSTDLPR</sequence>
<keyword evidence="3" id="KW-0393">Immunoglobulin domain</keyword>
<evidence type="ECO:0000256" key="5">
    <source>
        <dbReference type="SAM" id="Phobius"/>
    </source>
</evidence>
<proteinExistence type="predicted"/>
<dbReference type="Pfam" id="PF13895">
    <property type="entry name" value="Ig_2"/>
    <property type="match status" value="1"/>
</dbReference>
<evidence type="ECO:0000256" key="1">
    <source>
        <dbReference type="ARBA" id="ARBA00022729"/>
    </source>
</evidence>
<dbReference type="Proteomes" id="UP000000539">
    <property type="component" value="Chromosome 31"/>
</dbReference>
<name>A0A8V0X6P9_CHICK</name>
<evidence type="ECO:0000256" key="3">
    <source>
        <dbReference type="ARBA" id="ARBA00023319"/>
    </source>
</evidence>
<dbReference type="Ensembl" id="ENSGALT00010000480.1">
    <property type="protein sequence ID" value="ENSGALP00010000260.1"/>
    <property type="gene ID" value="ENSGALG00010000242.1"/>
</dbReference>
<dbReference type="InterPro" id="IPR050412">
    <property type="entry name" value="Ig-like_Receptors_ImmuneReg"/>
</dbReference>
<feature type="transmembrane region" description="Helical" evidence="5">
    <location>
        <begin position="254"/>
        <end position="279"/>
    </location>
</feature>
<dbReference type="InterPro" id="IPR007110">
    <property type="entry name" value="Ig-like_dom"/>
</dbReference>
<feature type="region of interest" description="Disordered" evidence="4">
    <location>
        <begin position="50"/>
        <end position="120"/>
    </location>
</feature>
<evidence type="ECO:0000259" key="6">
    <source>
        <dbReference type="PROSITE" id="PS50835"/>
    </source>
</evidence>
<accession>A0A8V0X6P9</accession>
<organism evidence="7 8">
    <name type="scientific">Gallus gallus</name>
    <name type="common">Chicken</name>
    <dbReference type="NCBI Taxonomy" id="9031"/>
    <lineage>
        <taxon>Eukaryota</taxon>
        <taxon>Metazoa</taxon>
        <taxon>Chordata</taxon>
        <taxon>Craniata</taxon>
        <taxon>Vertebrata</taxon>
        <taxon>Euteleostomi</taxon>
        <taxon>Archelosauria</taxon>
        <taxon>Archosauria</taxon>
        <taxon>Dinosauria</taxon>
        <taxon>Saurischia</taxon>
        <taxon>Theropoda</taxon>
        <taxon>Coelurosauria</taxon>
        <taxon>Aves</taxon>
        <taxon>Neognathae</taxon>
        <taxon>Galloanserae</taxon>
        <taxon>Galliformes</taxon>
        <taxon>Phasianidae</taxon>
        <taxon>Phasianinae</taxon>
        <taxon>Gallus</taxon>
    </lineage>
</organism>
<dbReference type="OrthoDB" id="9544052at2759"/>
<dbReference type="InterPro" id="IPR036179">
    <property type="entry name" value="Ig-like_dom_sf"/>
</dbReference>
<feature type="compositionally biased region" description="Basic residues" evidence="4">
    <location>
        <begin position="94"/>
        <end position="104"/>
    </location>
</feature>
<evidence type="ECO:0000313" key="7">
    <source>
        <dbReference type="Ensembl" id="ENSGALP00010000260.1"/>
    </source>
</evidence>
<reference evidence="7" key="1">
    <citation type="submission" date="2025-08" db="UniProtKB">
        <authorList>
            <consortium name="Ensembl"/>
        </authorList>
    </citation>
    <scope>IDENTIFICATION</scope>
    <source>
        <strain evidence="7">broiler</strain>
    </source>
</reference>
<dbReference type="SMART" id="SM00409">
    <property type="entry name" value="IG"/>
    <property type="match status" value="1"/>
</dbReference>
<gene>
    <name evidence="7" type="primary">CHIR2AB2</name>
</gene>
<dbReference type="Gene3D" id="2.60.40.10">
    <property type="entry name" value="Immunoglobulins"/>
    <property type="match status" value="1"/>
</dbReference>
<keyword evidence="5" id="KW-1133">Transmembrane helix</keyword>
<evidence type="ECO:0000256" key="2">
    <source>
        <dbReference type="ARBA" id="ARBA00023157"/>
    </source>
</evidence>
<dbReference type="InterPro" id="IPR003599">
    <property type="entry name" value="Ig_sub"/>
</dbReference>
<dbReference type="InterPro" id="IPR013783">
    <property type="entry name" value="Ig-like_fold"/>
</dbReference>
<keyword evidence="8" id="KW-1185">Reference proteome</keyword>
<keyword evidence="5" id="KW-0472">Membrane</keyword>
<dbReference type="PANTHER" id="PTHR11738">
    <property type="entry name" value="MHC CLASS I NK CELL RECEPTOR"/>
    <property type="match status" value="1"/>
</dbReference>
<feature type="region of interest" description="Disordered" evidence="4">
    <location>
        <begin position="1"/>
        <end position="31"/>
    </location>
</feature>
<dbReference type="AlphaFoldDB" id="A0A8V0X6P9"/>
<reference evidence="7" key="2">
    <citation type="submission" date="2025-09" db="UniProtKB">
        <authorList>
            <consortium name="Ensembl"/>
        </authorList>
    </citation>
    <scope>IDENTIFICATION</scope>
    <source>
        <strain evidence="7">broiler</strain>
    </source>
</reference>
<dbReference type="GO" id="GO:0002764">
    <property type="term" value="P:immune response-regulating signaling pathway"/>
    <property type="evidence" value="ECO:0000318"/>
    <property type="project" value="GO_Central"/>
</dbReference>
<keyword evidence="2" id="KW-1015">Disulfide bond</keyword>
<evidence type="ECO:0000313" key="8">
    <source>
        <dbReference type="Proteomes" id="UP000000539"/>
    </source>
</evidence>
<evidence type="ECO:0000256" key="4">
    <source>
        <dbReference type="SAM" id="MobiDB-lite"/>
    </source>
</evidence>